<dbReference type="OrthoDB" id="3934656at2759"/>
<protein>
    <submittedName>
        <fullName evidence="9">C-22 sterol desaturase</fullName>
    </submittedName>
</protein>
<keyword evidence="8" id="KW-0812">Transmembrane</keyword>
<organism evidence="9 10">
    <name type="scientific">Rhizophagus irregularis (strain DAOM 197198w)</name>
    <name type="common">Glomus intraradices</name>
    <dbReference type="NCBI Taxonomy" id="1432141"/>
    <lineage>
        <taxon>Eukaryota</taxon>
        <taxon>Fungi</taxon>
        <taxon>Fungi incertae sedis</taxon>
        <taxon>Mucoromycota</taxon>
        <taxon>Glomeromycotina</taxon>
        <taxon>Glomeromycetes</taxon>
        <taxon>Glomerales</taxon>
        <taxon>Glomeraceae</taxon>
        <taxon>Rhizophagus</taxon>
    </lineage>
</organism>
<dbReference type="Pfam" id="PF00067">
    <property type="entry name" value="p450"/>
    <property type="match status" value="1"/>
</dbReference>
<dbReference type="PRINTS" id="PR00385">
    <property type="entry name" value="P450"/>
</dbReference>
<dbReference type="PANTHER" id="PTHR24303:SF31">
    <property type="entry name" value="CYTOCHROME P450 307A1-RELATED"/>
    <property type="match status" value="1"/>
</dbReference>
<evidence type="ECO:0000313" key="10">
    <source>
        <dbReference type="Proteomes" id="UP000022910"/>
    </source>
</evidence>
<dbReference type="GO" id="GO:0005506">
    <property type="term" value="F:iron ion binding"/>
    <property type="evidence" value="ECO:0007669"/>
    <property type="project" value="InterPro"/>
</dbReference>
<evidence type="ECO:0000256" key="6">
    <source>
        <dbReference type="PIRSR" id="PIRSR602401-1"/>
    </source>
</evidence>
<keyword evidence="4 6" id="KW-0408">Iron</keyword>
<evidence type="ECO:0000256" key="3">
    <source>
        <dbReference type="ARBA" id="ARBA00023002"/>
    </source>
</evidence>
<dbReference type="InterPro" id="IPR001128">
    <property type="entry name" value="Cyt_P450"/>
</dbReference>
<comment type="caution">
    <text evidence="9">The sequence shown here is derived from an EMBL/GenBank/DDBJ whole genome shotgun (WGS) entry which is preliminary data.</text>
</comment>
<evidence type="ECO:0000256" key="8">
    <source>
        <dbReference type="SAM" id="Phobius"/>
    </source>
</evidence>
<keyword evidence="6 7" id="KW-0349">Heme</keyword>
<name>A0A015LTF0_RHIIW</name>
<keyword evidence="2 6" id="KW-0479">Metal-binding</keyword>
<dbReference type="PANTHER" id="PTHR24303">
    <property type="entry name" value="HEME-BINDING MONOOXYGENASE FAMILY"/>
    <property type="match status" value="1"/>
</dbReference>
<reference evidence="9 10" key="1">
    <citation type="submission" date="2014-02" db="EMBL/GenBank/DDBJ databases">
        <title>Single nucleus genome sequencing reveals high similarity among nuclei of an endomycorrhizal fungus.</title>
        <authorList>
            <person name="Lin K."/>
            <person name="Geurts R."/>
            <person name="Zhang Z."/>
            <person name="Limpens E."/>
            <person name="Saunders D.G."/>
            <person name="Mu D."/>
            <person name="Pang E."/>
            <person name="Cao H."/>
            <person name="Cha H."/>
            <person name="Lin T."/>
            <person name="Zhou Q."/>
            <person name="Shang Y."/>
            <person name="Li Y."/>
            <person name="Ivanov S."/>
            <person name="Sharma T."/>
            <person name="Velzen R.V."/>
            <person name="Ruijter N.D."/>
            <person name="Aanen D.K."/>
            <person name="Win J."/>
            <person name="Kamoun S."/>
            <person name="Bisseling T."/>
            <person name="Huang S."/>
        </authorList>
    </citation>
    <scope>NUCLEOTIDE SEQUENCE [LARGE SCALE GENOMIC DNA]</scope>
    <source>
        <strain evidence="10">DAOM197198w</strain>
    </source>
</reference>
<dbReference type="InterPro" id="IPR002401">
    <property type="entry name" value="Cyt_P450_E_grp-I"/>
</dbReference>
<evidence type="ECO:0000256" key="1">
    <source>
        <dbReference type="ARBA" id="ARBA00001971"/>
    </source>
</evidence>
<keyword evidence="3 7" id="KW-0560">Oxidoreductase</keyword>
<evidence type="ECO:0000256" key="7">
    <source>
        <dbReference type="RuleBase" id="RU000461"/>
    </source>
</evidence>
<keyword evidence="5 7" id="KW-0503">Monooxygenase</keyword>
<dbReference type="InterPro" id="IPR036396">
    <property type="entry name" value="Cyt_P450_sf"/>
</dbReference>
<dbReference type="PRINTS" id="PR00463">
    <property type="entry name" value="EP450I"/>
</dbReference>
<dbReference type="HOGENOM" id="CLU_001570_12_0_1"/>
<keyword evidence="8" id="KW-1133">Transmembrane helix</keyword>
<dbReference type="AlphaFoldDB" id="A0A015LTF0"/>
<comment type="similarity">
    <text evidence="7">Belongs to the cytochrome P450 family.</text>
</comment>
<comment type="cofactor">
    <cofactor evidence="1 6">
        <name>heme</name>
        <dbReference type="ChEBI" id="CHEBI:30413"/>
    </cofactor>
</comment>
<dbReference type="PROSITE" id="PS00086">
    <property type="entry name" value="CYTOCHROME_P450"/>
    <property type="match status" value="1"/>
</dbReference>
<dbReference type="Gene3D" id="1.10.630.10">
    <property type="entry name" value="Cytochrome P450"/>
    <property type="match status" value="1"/>
</dbReference>
<keyword evidence="10" id="KW-1185">Reference proteome</keyword>
<dbReference type="STRING" id="1432141.A0A015LTF0"/>
<dbReference type="GO" id="GO:0004497">
    <property type="term" value="F:monooxygenase activity"/>
    <property type="evidence" value="ECO:0007669"/>
    <property type="project" value="UniProtKB-KW"/>
</dbReference>
<dbReference type="SUPFAM" id="SSF48264">
    <property type="entry name" value="Cytochrome P450"/>
    <property type="match status" value="1"/>
</dbReference>
<dbReference type="EMBL" id="JEMT01012335">
    <property type="protein sequence ID" value="EXX75961.1"/>
    <property type="molecule type" value="Genomic_DNA"/>
</dbReference>
<sequence length="548" mass="64190">MITSTIISYFEISNILSLLIVFLIIYVTRFYYQYYTRPNPLPGPFPLPIIGSAYQQIGYDGVDDWLLSLHKKYGDMFEIILGGERMITLCRPDLTENLYVASSKTKYPIRLHSKDGIVEYGFEVGVGVVFNSDIKSWKYNRQFFSQAMMTPSFNHQAIEWTIELWNEMESYWNNLGENHELDLIKWMRRFTNEMIFKIATGTKNDAIASYYKMLINDNSNSLNEKESKKSVESKKLIESLEIYLSGIFHFFAFDNFSRNYIPYIRGKSKKLLKNKDYLFDKLCTLIKEKRVEIENTPLDQPLRNDMMTSFITANTPRDINTIKHADVDLLRPMTDKEITGNILEAMLGGTDTTANFFCFVAYYLGHYPEIKQRLIQEFDRVLGNDLTRPITNKDLNELEYCDAVTNEIYRHSPIAYLIGRVSFQSDKVGGYDWKEGTTFQMLTSAVLKHKDYWTEPEKFDPDRFYRVEESDKYLLEKKKLRNTFPIFGGGTRMCPGRKLAIIELKCLLILIYRKYDIELVDMNAPLKYSSDFINCCTELKVRIKPRKF</sequence>
<keyword evidence="8" id="KW-0472">Membrane</keyword>
<dbReference type="GO" id="GO:0020037">
    <property type="term" value="F:heme binding"/>
    <property type="evidence" value="ECO:0007669"/>
    <property type="project" value="InterPro"/>
</dbReference>
<proteinExistence type="inferred from homology"/>
<accession>A0A015LTF0</accession>
<feature type="transmembrane region" description="Helical" evidence="8">
    <location>
        <begin position="12"/>
        <end position="32"/>
    </location>
</feature>
<dbReference type="InterPro" id="IPR017972">
    <property type="entry name" value="Cyt_P450_CS"/>
</dbReference>
<evidence type="ECO:0000256" key="4">
    <source>
        <dbReference type="ARBA" id="ARBA00023004"/>
    </source>
</evidence>
<gene>
    <name evidence="9" type="ORF">RirG_037340</name>
</gene>
<dbReference type="Proteomes" id="UP000022910">
    <property type="component" value="Unassembled WGS sequence"/>
</dbReference>
<evidence type="ECO:0000256" key="2">
    <source>
        <dbReference type="ARBA" id="ARBA00022723"/>
    </source>
</evidence>
<evidence type="ECO:0000313" key="9">
    <source>
        <dbReference type="EMBL" id="EXX75961.1"/>
    </source>
</evidence>
<dbReference type="GO" id="GO:0016705">
    <property type="term" value="F:oxidoreductase activity, acting on paired donors, with incorporation or reduction of molecular oxygen"/>
    <property type="evidence" value="ECO:0007669"/>
    <property type="project" value="InterPro"/>
</dbReference>
<feature type="binding site" description="axial binding residue" evidence="6">
    <location>
        <position position="494"/>
    </location>
    <ligand>
        <name>heme</name>
        <dbReference type="ChEBI" id="CHEBI:30413"/>
    </ligand>
    <ligandPart>
        <name>Fe</name>
        <dbReference type="ChEBI" id="CHEBI:18248"/>
    </ligandPart>
</feature>
<evidence type="ECO:0000256" key="5">
    <source>
        <dbReference type="ARBA" id="ARBA00023033"/>
    </source>
</evidence>